<dbReference type="GO" id="GO:0006304">
    <property type="term" value="P:DNA modification"/>
    <property type="evidence" value="ECO:0007669"/>
    <property type="project" value="InterPro"/>
</dbReference>
<dbReference type="SUPFAM" id="SSF53335">
    <property type="entry name" value="S-adenosyl-L-methionine-dependent methyltransferases"/>
    <property type="match status" value="1"/>
</dbReference>
<dbReference type="EMBL" id="CP011853">
    <property type="protein sequence ID" value="ALG85302.1"/>
    <property type="molecule type" value="Genomic_DNA"/>
</dbReference>
<dbReference type="GO" id="GO:0032259">
    <property type="term" value="P:methylation"/>
    <property type="evidence" value="ECO:0007669"/>
    <property type="project" value="UniProtKB-KW"/>
</dbReference>
<dbReference type="GO" id="GO:0004519">
    <property type="term" value="F:endonuclease activity"/>
    <property type="evidence" value="ECO:0007669"/>
    <property type="project" value="UniProtKB-KW"/>
</dbReference>
<evidence type="ECO:0000256" key="2">
    <source>
        <dbReference type="ARBA" id="ARBA00022603"/>
    </source>
</evidence>
<keyword evidence="4" id="KW-0949">S-adenosyl-L-methionine</keyword>
<dbReference type="InterPro" id="IPR011639">
    <property type="entry name" value="MethylTrfase_TaqI-like_dom"/>
</dbReference>
<evidence type="ECO:0000259" key="7">
    <source>
        <dbReference type="Pfam" id="PF07669"/>
    </source>
</evidence>
<keyword evidence="9" id="KW-1185">Reference proteome</keyword>
<dbReference type="Gene3D" id="3.40.50.150">
    <property type="entry name" value="Vaccinia Virus protein VP39"/>
    <property type="match status" value="2"/>
</dbReference>
<sequence>MASFDSIVIGEAWISEHYFTTDSAKESFHGKVLELRKLWDAEKKADRATVRDSLLASAGALQTALAGLAENPDTAPQAHTLIRTAFGYPSTLGTFTAERAGSELEIPNATLGDATSVLFLQAVPVTAIEDLLDPATGLLISPAVEDGKPIESASKAVSAAFRSDAPPAFVVVQAGQWLLLAEAERWAEGRYLAVDLLVVAERRHEARGGEIDRVAAMFGRQALLPDADGNIWWSGVLADSVKHTVGVSKDLREGIRLSIEIIANEVVRRRTKKSLSLDGIDGQDLAKHSLRFLYRILFLLYAEASPEMRVLPTGAAEYEEGYGLDRLRELTLTELTSARARTGTHLYESLATLFRLVDEGHTPAVRADDADDPAPGLEFQPLRADLFAPASTALIDEVGLGNEAMQQVLEHLLLSKESKGRRGGDRGFISYAELGINQLGAVYEGLMSYTGFFAEEDLYEVAKNGDPEKGSWVVPVDRSDHLDEKDFVRAVDEATGEAKPVLHRKGTFVFRLAGRERQQSASYYTPEVLTKFVVSQALEELLDQNDERTTPEQILELSICEPALGSGAFAIEAVRQLAAEYLKRKQEDLGELIDADQYPIELQKVKAHIALHQVYGVDLNATAVELAEISLWLDTMVAGLQAPWFGLHLRRGNSLIGARRAVYAPNLLTKKQWLKAVPRDVPLTSRWLSHDERSEECVETIGTGIHHFLLPSEGWGAVIDTTEAKKYAPDKREELRLWRNEIRKSPNKAIVKRLTALAQRVETLWDFTLRRLMIAESEIRRDIHLWGSDPVDHTPAVTREDIETVLRDPNGAYLRLRRAMDAWCAIWSWPLTTDIEPPDWDHWVGGLEAILGVSPKAGKFEKYGQTSLAGDMNWQELDVAEDTDRTFAQAQPIEKALNAFPWMTVAAEVADKQGYFHWELDFAPVFTRGGFDLQVGNPPWVRPDVNIDELLAEGDPWWQLKTKSTQIEDAEHVEIALNLPGMRGFVLDSITETLAVRAALSSAQLYPLQAGLRADLYRCFMELTWRNAKSTGSVGLIHLESHFTDEKAGSLRAETYRRLRRHWQFINELQLFEIQHQKRFGVNVYGPTREPNFVQAASLYHPDTVTRSLEHDGSGTEPGIKDPDGNWDLRPHAARIVQVDVGTLRSWHAVLETDDVPINQTRMVYAVNRSSDAVLNKMSSAPRLAALDLRFSAGWNETTDRAKKRFKPAWGRAESWGEVILQGPHLYVGNPFYKSPNETMRNHLDWTAVDLESLPADAVPITSYKPMGDRDRYDAAYTHWQTEPEDSVSARQFYRVAWRNQAANTGERTLIPAIIPPGAAHVDGIYSAGAPDSNMTIIPLLNAFLSSLLADFSVRSAPKSNIRANVAERMPFVDDAAGRNALILRALRLNCLTDAYAELFSATWHSNFLEDSWTDSHPVLMERPLAVPESAWSPAVPLRRAILRRQALLEIDVLVAISLGITVEELCTIYRTQFPVLAGYDRKQVAFDANGRTVPTRVLQAWRRSGEPSQGFQQAEMHPGSKIWYTYRTPFIFLDREQDMRTSYAEFVIRLKKT</sequence>
<dbReference type="KEGG" id="goq:ACH46_13480"/>
<feature type="domain" description="Type II methyltransferase M.TaqI-like" evidence="7">
    <location>
        <begin position="612"/>
        <end position="945"/>
    </location>
</feature>
<keyword evidence="3" id="KW-0808">Transferase</keyword>
<evidence type="ECO:0000313" key="8">
    <source>
        <dbReference type="EMBL" id="ALG85302.1"/>
    </source>
</evidence>
<reference evidence="9" key="1">
    <citation type="submission" date="2015-06" db="EMBL/GenBank/DDBJ databases">
        <title>Complete genome sequence and metabolic analysis of phthalate degradation pathway in Gordonia sp. QH-11.</title>
        <authorList>
            <person name="Jin D."/>
            <person name="Kong X."/>
            <person name="Bai Z."/>
        </authorList>
    </citation>
    <scope>NUCLEOTIDE SEQUENCE [LARGE SCALE GENOMIC DNA]</scope>
    <source>
        <strain evidence="9">QH-11</strain>
    </source>
</reference>
<dbReference type="OrthoDB" id="4280289at2"/>
<proteinExistence type="predicted"/>
<organism evidence="8 9">
    <name type="scientific">Gordonia phthalatica</name>
    <dbReference type="NCBI Taxonomy" id="1136941"/>
    <lineage>
        <taxon>Bacteria</taxon>
        <taxon>Bacillati</taxon>
        <taxon>Actinomycetota</taxon>
        <taxon>Actinomycetes</taxon>
        <taxon>Mycobacteriales</taxon>
        <taxon>Gordoniaceae</taxon>
        <taxon>Gordonia</taxon>
    </lineage>
</organism>
<dbReference type="PANTHER" id="PTHR33841">
    <property type="entry name" value="DNA METHYLTRANSFERASE YEEA-RELATED"/>
    <property type="match status" value="1"/>
</dbReference>
<dbReference type="Proteomes" id="UP000063789">
    <property type="component" value="Chromosome"/>
</dbReference>
<evidence type="ECO:0000256" key="1">
    <source>
        <dbReference type="ARBA" id="ARBA00011900"/>
    </source>
</evidence>
<feature type="region of interest" description="Disordered" evidence="6">
    <location>
        <begin position="1108"/>
        <end position="1127"/>
    </location>
</feature>
<dbReference type="Pfam" id="PF07669">
    <property type="entry name" value="Eco57I"/>
    <property type="match status" value="1"/>
</dbReference>
<evidence type="ECO:0000256" key="6">
    <source>
        <dbReference type="SAM" id="MobiDB-lite"/>
    </source>
</evidence>
<accession>A0A0N9NIF5</accession>
<evidence type="ECO:0000256" key="5">
    <source>
        <dbReference type="ARBA" id="ARBA00047942"/>
    </source>
</evidence>
<gene>
    <name evidence="8" type="ORF">ACH46_13480</name>
</gene>
<keyword evidence="8" id="KW-0255">Endonuclease</keyword>
<dbReference type="RefSeq" id="WP_062393380.1">
    <property type="nucleotide sequence ID" value="NZ_CP011853.1"/>
</dbReference>
<keyword evidence="2" id="KW-0489">Methyltransferase</keyword>
<dbReference type="EC" id="2.1.1.72" evidence="1"/>
<reference evidence="8 9" key="2">
    <citation type="journal article" date="2017" name="Int. J. Syst. Evol. Microbiol.">
        <title>Gordonia phthalatica sp. nov., a di-n-butyl phthalate-degrading bacterium isolated from activated sludge.</title>
        <authorList>
            <person name="Jin D."/>
            <person name="Kong X."/>
            <person name="Jia M."/>
            <person name="Yu X."/>
            <person name="Wang X."/>
            <person name="Zhuang X."/>
            <person name="Deng Y."/>
            <person name="Bai Z."/>
        </authorList>
    </citation>
    <scope>NUCLEOTIDE SEQUENCE [LARGE SCALE GENOMIC DNA]</scope>
    <source>
        <strain evidence="8 9">QH-11</strain>
    </source>
</reference>
<comment type="catalytic activity">
    <reaction evidence="5">
        <text>a 2'-deoxyadenosine in DNA + S-adenosyl-L-methionine = an N(6)-methyl-2'-deoxyadenosine in DNA + S-adenosyl-L-homocysteine + H(+)</text>
        <dbReference type="Rhea" id="RHEA:15197"/>
        <dbReference type="Rhea" id="RHEA-COMP:12418"/>
        <dbReference type="Rhea" id="RHEA-COMP:12419"/>
        <dbReference type="ChEBI" id="CHEBI:15378"/>
        <dbReference type="ChEBI" id="CHEBI:57856"/>
        <dbReference type="ChEBI" id="CHEBI:59789"/>
        <dbReference type="ChEBI" id="CHEBI:90615"/>
        <dbReference type="ChEBI" id="CHEBI:90616"/>
        <dbReference type="EC" id="2.1.1.72"/>
    </reaction>
</comment>
<dbReference type="PATRIC" id="fig|1136941.3.peg.2741"/>
<evidence type="ECO:0000256" key="4">
    <source>
        <dbReference type="ARBA" id="ARBA00022691"/>
    </source>
</evidence>
<dbReference type="GO" id="GO:0009007">
    <property type="term" value="F:site-specific DNA-methyltransferase (adenine-specific) activity"/>
    <property type="evidence" value="ECO:0007669"/>
    <property type="project" value="UniProtKB-EC"/>
</dbReference>
<dbReference type="InterPro" id="IPR029063">
    <property type="entry name" value="SAM-dependent_MTases_sf"/>
</dbReference>
<evidence type="ECO:0000313" key="9">
    <source>
        <dbReference type="Proteomes" id="UP000063789"/>
    </source>
</evidence>
<keyword evidence="8" id="KW-0378">Hydrolase</keyword>
<name>A0A0N9NIF5_9ACTN</name>
<dbReference type="PANTHER" id="PTHR33841:SF1">
    <property type="entry name" value="DNA METHYLTRANSFERASE A"/>
    <property type="match status" value="1"/>
</dbReference>
<protein>
    <recommendedName>
        <fullName evidence="1">site-specific DNA-methyltransferase (adenine-specific)</fullName>
        <ecNumber evidence="1">2.1.1.72</ecNumber>
    </recommendedName>
</protein>
<dbReference type="STRING" id="1136941.ACH46_13480"/>
<keyword evidence="8" id="KW-0540">Nuclease</keyword>
<dbReference type="InterPro" id="IPR050953">
    <property type="entry name" value="N4_N6_ade-DNA_methylase"/>
</dbReference>
<evidence type="ECO:0000256" key="3">
    <source>
        <dbReference type="ARBA" id="ARBA00022679"/>
    </source>
</evidence>
<dbReference type="REBASE" id="127934">
    <property type="entry name" value="GspQH11ORF13480P"/>
</dbReference>